<dbReference type="Pfam" id="PF00024">
    <property type="entry name" value="PAN_1"/>
    <property type="match status" value="1"/>
</dbReference>
<sequence>MLVFAALVILLKLTRFVECATCQGNCQNFKFAIDQDVVHDNALEGHVVKKITVKSAAQCHMECRDECLCASINYLQNSMESNCELNDVNKEMKPAAMKYKPGARYYDLVRSYSVEIDGASWFINSYKSNKHGCDFDGRPGMGWNERNFGRYNVNDRINPEHRCTSAPSSTTEHWFGVKSDM</sequence>
<dbReference type="Proteomes" id="UP001163046">
    <property type="component" value="Unassembled WGS sequence"/>
</dbReference>
<name>A0A9W9ZJW9_9CNID</name>
<evidence type="ECO:0000313" key="4">
    <source>
        <dbReference type="Proteomes" id="UP001163046"/>
    </source>
</evidence>
<dbReference type="EMBL" id="MU825916">
    <property type="protein sequence ID" value="KAJ7382705.1"/>
    <property type="molecule type" value="Genomic_DNA"/>
</dbReference>
<keyword evidence="1" id="KW-0732">Signal</keyword>
<gene>
    <name evidence="3" type="ORF">OS493_033267</name>
</gene>
<protein>
    <recommendedName>
        <fullName evidence="2">Apple domain-containing protein</fullName>
    </recommendedName>
</protein>
<dbReference type="PROSITE" id="PS50948">
    <property type="entry name" value="PAN"/>
    <property type="match status" value="1"/>
</dbReference>
<organism evidence="3 4">
    <name type="scientific">Desmophyllum pertusum</name>
    <dbReference type="NCBI Taxonomy" id="174260"/>
    <lineage>
        <taxon>Eukaryota</taxon>
        <taxon>Metazoa</taxon>
        <taxon>Cnidaria</taxon>
        <taxon>Anthozoa</taxon>
        <taxon>Hexacorallia</taxon>
        <taxon>Scleractinia</taxon>
        <taxon>Caryophylliina</taxon>
        <taxon>Caryophylliidae</taxon>
        <taxon>Desmophyllum</taxon>
    </lineage>
</organism>
<evidence type="ECO:0000256" key="1">
    <source>
        <dbReference type="SAM" id="SignalP"/>
    </source>
</evidence>
<dbReference type="InterPro" id="IPR003609">
    <property type="entry name" value="Pan_app"/>
</dbReference>
<keyword evidence="4" id="KW-1185">Reference proteome</keyword>
<accession>A0A9W9ZJW9</accession>
<feature type="signal peptide" evidence="1">
    <location>
        <begin position="1"/>
        <end position="19"/>
    </location>
</feature>
<evidence type="ECO:0000259" key="2">
    <source>
        <dbReference type="PROSITE" id="PS50948"/>
    </source>
</evidence>
<proteinExistence type="predicted"/>
<dbReference type="SUPFAM" id="SSF57414">
    <property type="entry name" value="Hairpin loop containing domain-like"/>
    <property type="match status" value="1"/>
</dbReference>
<reference evidence="3" key="1">
    <citation type="submission" date="2023-01" db="EMBL/GenBank/DDBJ databases">
        <title>Genome assembly of the deep-sea coral Lophelia pertusa.</title>
        <authorList>
            <person name="Herrera S."/>
            <person name="Cordes E."/>
        </authorList>
    </citation>
    <scope>NUCLEOTIDE SEQUENCE</scope>
    <source>
        <strain evidence="3">USNM1676648</strain>
        <tissue evidence="3">Polyp</tissue>
    </source>
</reference>
<feature type="domain" description="Apple" evidence="2">
    <location>
        <begin position="26"/>
        <end position="110"/>
    </location>
</feature>
<dbReference type="Gene3D" id="3.50.4.10">
    <property type="entry name" value="Hepatocyte Growth Factor"/>
    <property type="match status" value="1"/>
</dbReference>
<dbReference type="AlphaFoldDB" id="A0A9W9ZJW9"/>
<evidence type="ECO:0000313" key="3">
    <source>
        <dbReference type="EMBL" id="KAJ7382705.1"/>
    </source>
</evidence>
<feature type="chain" id="PRO_5040985313" description="Apple domain-containing protein" evidence="1">
    <location>
        <begin position="20"/>
        <end position="181"/>
    </location>
</feature>
<comment type="caution">
    <text evidence="3">The sequence shown here is derived from an EMBL/GenBank/DDBJ whole genome shotgun (WGS) entry which is preliminary data.</text>
</comment>